<keyword evidence="1" id="KW-0812">Transmembrane</keyword>
<feature type="transmembrane region" description="Helical" evidence="1">
    <location>
        <begin position="51"/>
        <end position="70"/>
    </location>
</feature>
<accession>A0A9P0VNJ9</accession>
<proteinExistence type="predicted"/>
<name>A0A9P0VNJ9_ACAOB</name>
<dbReference type="OrthoDB" id="6738662at2759"/>
<organism evidence="2 3">
    <name type="scientific">Acanthoscelides obtectus</name>
    <name type="common">Bean weevil</name>
    <name type="synonym">Bruchus obtectus</name>
    <dbReference type="NCBI Taxonomy" id="200917"/>
    <lineage>
        <taxon>Eukaryota</taxon>
        <taxon>Metazoa</taxon>
        <taxon>Ecdysozoa</taxon>
        <taxon>Arthropoda</taxon>
        <taxon>Hexapoda</taxon>
        <taxon>Insecta</taxon>
        <taxon>Pterygota</taxon>
        <taxon>Neoptera</taxon>
        <taxon>Endopterygota</taxon>
        <taxon>Coleoptera</taxon>
        <taxon>Polyphaga</taxon>
        <taxon>Cucujiformia</taxon>
        <taxon>Chrysomeloidea</taxon>
        <taxon>Chrysomelidae</taxon>
        <taxon>Bruchinae</taxon>
        <taxon>Bruchini</taxon>
        <taxon>Acanthoscelides</taxon>
    </lineage>
</organism>
<keyword evidence="3" id="KW-1185">Reference proteome</keyword>
<comment type="caution">
    <text evidence="2">The sequence shown here is derived from an EMBL/GenBank/DDBJ whole genome shotgun (WGS) entry which is preliminary data.</text>
</comment>
<feature type="transmembrane region" description="Helical" evidence="1">
    <location>
        <begin position="112"/>
        <end position="132"/>
    </location>
</feature>
<gene>
    <name evidence="2" type="ORF">ACAOBT_LOCUS35359</name>
</gene>
<feature type="transmembrane region" description="Helical" evidence="1">
    <location>
        <begin position="21"/>
        <end position="39"/>
    </location>
</feature>
<evidence type="ECO:0000256" key="1">
    <source>
        <dbReference type="SAM" id="Phobius"/>
    </source>
</evidence>
<evidence type="ECO:0000313" key="2">
    <source>
        <dbReference type="EMBL" id="CAH2016437.1"/>
    </source>
</evidence>
<sequence>MLVLQNCKYNITTRALNLTKLHAVVKLVLSLTSLLYGIYGRGAIDNCMELHGCIFSLITFFFCIPTYKGLKEGRSDLLTIGLILYVYEFVAVQFVFQYFFNELVLWNGLPSGLGAIFLSLPVTSYLVYYSCLLTTARHQMIK</sequence>
<protein>
    <submittedName>
        <fullName evidence="2">Uncharacterized protein</fullName>
    </submittedName>
</protein>
<dbReference type="AlphaFoldDB" id="A0A9P0VNJ9"/>
<keyword evidence="1" id="KW-0472">Membrane</keyword>
<dbReference type="Proteomes" id="UP001152888">
    <property type="component" value="Unassembled WGS sequence"/>
</dbReference>
<keyword evidence="1" id="KW-1133">Transmembrane helix</keyword>
<evidence type="ECO:0000313" key="3">
    <source>
        <dbReference type="Proteomes" id="UP001152888"/>
    </source>
</evidence>
<feature type="transmembrane region" description="Helical" evidence="1">
    <location>
        <begin position="77"/>
        <end position="100"/>
    </location>
</feature>
<dbReference type="EMBL" id="CAKOFQ010008896">
    <property type="protein sequence ID" value="CAH2016437.1"/>
    <property type="molecule type" value="Genomic_DNA"/>
</dbReference>
<reference evidence="2" key="1">
    <citation type="submission" date="2022-03" db="EMBL/GenBank/DDBJ databases">
        <authorList>
            <person name="Sayadi A."/>
        </authorList>
    </citation>
    <scope>NUCLEOTIDE SEQUENCE</scope>
</reference>